<dbReference type="STRING" id="320771.Cflav_PD0455"/>
<evidence type="ECO:0000313" key="1">
    <source>
        <dbReference type="EMBL" id="EEF57340.1"/>
    </source>
</evidence>
<gene>
    <name evidence="1" type="ORF">Cflav_PD0455</name>
</gene>
<dbReference type="RefSeq" id="WP_007418627.1">
    <property type="nucleotide sequence ID" value="NZ_ABOX02000073.1"/>
</dbReference>
<comment type="caution">
    <text evidence="1">The sequence shown here is derived from an EMBL/GenBank/DDBJ whole genome shotgun (WGS) entry which is preliminary data.</text>
</comment>
<keyword evidence="2" id="KW-1185">Reference proteome</keyword>
<protein>
    <submittedName>
        <fullName evidence="1">Uncharacterized protein</fullName>
    </submittedName>
</protein>
<dbReference type="EMBL" id="ABOX02000073">
    <property type="protein sequence ID" value="EEF57340.1"/>
    <property type="molecule type" value="Genomic_DNA"/>
</dbReference>
<dbReference type="OrthoDB" id="192011at2"/>
<dbReference type="AlphaFoldDB" id="B9XS44"/>
<evidence type="ECO:0000313" key="2">
    <source>
        <dbReference type="Proteomes" id="UP000003688"/>
    </source>
</evidence>
<reference evidence="1 2" key="1">
    <citation type="journal article" date="2011" name="J. Bacteriol.">
        <title>Genome sequence of 'Pedosphaera parvula' Ellin514, an aerobic Verrucomicrobial isolate from pasture soil.</title>
        <authorList>
            <person name="Kant R."/>
            <person name="van Passel M.W."/>
            <person name="Sangwan P."/>
            <person name="Palva A."/>
            <person name="Lucas S."/>
            <person name="Copeland A."/>
            <person name="Lapidus A."/>
            <person name="Glavina Del Rio T."/>
            <person name="Dalin E."/>
            <person name="Tice H."/>
            <person name="Bruce D."/>
            <person name="Goodwin L."/>
            <person name="Pitluck S."/>
            <person name="Chertkov O."/>
            <person name="Larimer F.W."/>
            <person name="Land M.L."/>
            <person name="Hauser L."/>
            <person name="Brettin T.S."/>
            <person name="Detter J.C."/>
            <person name="Han S."/>
            <person name="de Vos W.M."/>
            <person name="Janssen P.H."/>
            <person name="Smidt H."/>
        </authorList>
    </citation>
    <scope>NUCLEOTIDE SEQUENCE [LARGE SCALE GENOMIC DNA]</scope>
    <source>
        <strain evidence="1 2">Ellin514</strain>
    </source>
</reference>
<name>B9XS44_PEDPL</name>
<proteinExistence type="predicted"/>
<organism evidence="1 2">
    <name type="scientific">Pedosphaera parvula (strain Ellin514)</name>
    <dbReference type="NCBI Taxonomy" id="320771"/>
    <lineage>
        <taxon>Bacteria</taxon>
        <taxon>Pseudomonadati</taxon>
        <taxon>Verrucomicrobiota</taxon>
        <taxon>Pedosphaerae</taxon>
        <taxon>Pedosphaerales</taxon>
        <taxon>Pedosphaeraceae</taxon>
        <taxon>Pedosphaera</taxon>
    </lineage>
</organism>
<accession>B9XS44</accession>
<sequence length="159" mass="17113">MNTSPEEFEQLRKLLKLKRYEQPPPRYFKDFSAQVLRRLEQESSSISATAEVSWFKRIFGVLDTSPVAAGVFGVSVCSLLLGGIVFTQWSDGVGGDAIAATTEGNLAFAQPTSNPMLERSLPVSSHSGLSINSDGFFNAPTPGNSLGVVVQPVNFTTAQ</sequence>
<dbReference type="Proteomes" id="UP000003688">
    <property type="component" value="Unassembled WGS sequence"/>
</dbReference>